<name>A0A5B0PX92_PUCGR</name>
<evidence type="ECO:0000313" key="3">
    <source>
        <dbReference type="EMBL" id="KAA1105520.1"/>
    </source>
</evidence>
<dbReference type="OrthoDB" id="3264316at2759"/>
<keyword evidence="4" id="KW-1185">Reference proteome</keyword>
<feature type="region of interest" description="Disordered" evidence="1">
    <location>
        <begin position="1"/>
        <end position="127"/>
    </location>
</feature>
<comment type="caution">
    <text evidence="3">The sequence shown here is derived from an EMBL/GenBank/DDBJ whole genome shotgun (WGS) entry which is preliminary data.</text>
</comment>
<feature type="compositionally biased region" description="Polar residues" evidence="1">
    <location>
        <begin position="70"/>
        <end position="96"/>
    </location>
</feature>
<sequence length="836" mass="93122">MSNSRDTTPPNEASSRSNPRQSARKCTPLKRPGFIATHPDSRRAVQAPPTSPCAIHVQPTSLKHPEKPPQASSKTKQQAKGTTTNDLSPTTVSSGTEVVINVEQDSDKENKKAPGPKEPKKVKGGFDNPKLYFHDGYQASDQEGESLTYKCRWCPKSVRCPMSTNSNLKTHRDGSITQNGVRKSCVGRAKAVADGGNFPQSLDEQEAASKKKNNSTATISAYVQKGRFDIKTMNMLLLFWIIRQSLPWARFNDYHLGVAFDYCNANSVVYSATWAANHARKLYNILQARVIADIKDSKSKVALVADVWTTKGNHKAFIGITSCYINKQWKYVSQNLALKYVSWHHNGKYLAAPFANVLTKHDLHNQINSGSNNFTMAKELAAIIRQRKGVLKLKNPVLPPSKTPEYFPTLETIQEANEEVILVDAQPLRTANVDIEENDKTEEEDIDPDDASECGEPGSPDDDEVQLDRLGASSKPEHSEGGIGHTLVKVGAQLILGYEIRWNVAYDSWQRAYAARKVIGQLLNDESDKYAGKSSAGHFFKGYEISKKEWENVNCLTKVLEEFLVTTMRMEGDGPNASMVLYEYYRLIENLEKRKKLPEFSALQVMFDPMINIAKKYLKLALECNSTLLATIFHPAWRLSLIKDKFPEYSNIAKRLVEGAFQAKIKAYQTTAPQATTPEVPQEDSDKDEFNYYPNKSASSQDNNELKKYLDGVWPLSKKGDSLQWWKTHESEFPRLAMVARDVLACAATSATVERTFSAAADVCATGRSSLAAATIKRCVSSSRWLQKGIKADGDFADCQSVLDTAEVNAKFATQVRNLNKKMKATSIKHVGPPKK</sequence>
<feature type="compositionally biased region" description="Acidic residues" evidence="1">
    <location>
        <begin position="434"/>
        <end position="465"/>
    </location>
</feature>
<feature type="region of interest" description="Disordered" evidence="1">
    <location>
        <begin position="432"/>
        <end position="467"/>
    </location>
</feature>
<dbReference type="PANTHER" id="PTHR47501">
    <property type="entry name" value="TRANSPOSASE-RELATED"/>
    <property type="match status" value="1"/>
</dbReference>
<proteinExistence type="predicted"/>
<evidence type="ECO:0000259" key="2">
    <source>
        <dbReference type="Pfam" id="PF05699"/>
    </source>
</evidence>
<organism evidence="3 4">
    <name type="scientific">Puccinia graminis f. sp. tritici</name>
    <dbReference type="NCBI Taxonomy" id="56615"/>
    <lineage>
        <taxon>Eukaryota</taxon>
        <taxon>Fungi</taxon>
        <taxon>Dikarya</taxon>
        <taxon>Basidiomycota</taxon>
        <taxon>Pucciniomycotina</taxon>
        <taxon>Pucciniomycetes</taxon>
        <taxon>Pucciniales</taxon>
        <taxon>Pucciniaceae</taxon>
        <taxon>Puccinia</taxon>
    </lineage>
</organism>
<dbReference type="Proteomes" id="UP000324748">
    <property type="component" value="Unassembled WGS sequence"/>
</dbReference>
<feature type="domain" description="HAT C-terminal dimerisation" evidence="2">
    <location>
        <begin position="706"/>
        <end position="786"/>
    </location>
</feature>
<accession>A0A5B0PX92</accession>
<feature type="compositionally biased region" description="Polar residues" evidence="1">
    <location>
        <begin position="1"/>
        <end position="21"/>
    </location>
</feature>
<evidence type="ECO:0000256" key="1">
    <source>
        <dbReference type="SAM" id="MobiDB-lite"/>
    </source>
</evidence>
<dbReference type="EMBL" id="VSWC01000040">
    <property type="protein sequence ID" value="KAA1105520.1"/>
    <property type="molecule type" value="Genomic_DNA"/>
</dbReference>
<dbReference type="GO" id="GO:0046983">
    <property type="term" value="F:protein dimerization activity"/>
    <property type="evidence" value="ECO:0007669"/>
    <property type="project" value="InterPro"/>
</dbReference>
<dbReference type="SUPFAM" id="SSF53098">
    <property type="entry name" value="Ribonuclease H-like"/>
    <property type="match status" value="1"/>
</dbReference>
<dbReference type="InterPro" id="IPR008906">
    <property type="entry name" value="HATC_C_dom"/>
</dbReference>
<feature type="compositionally biased region" description="Basic and acidic residues" evidence="1">
    <location>
        <begin position="105"/>
        <end position="121"/>
    </location>
</feature>
<reference evidence="3 4" key="1">
    <citation type="submission" date="2019-05" db="EMBL/GenBank/DDBJ databases">
        <title>Emergence of the Ug99 lineage of the wheat stem rust pathogen through somatic hybridization.</title>
        <authorList>
            <person name="Li F."/>
            <person name="Upadhyaya N.M."/>
            <person name="Sperschneider J."/>
            <person name="Matny O."/>
            <person name="Nguyen-Phuc H."/>
            <person name="Mago R."/>
            <person name="Raley C."/>
            <person name="Miller M.E."/>
            <person name="Silverstein K.A.T."/>
            <person name="Henningsen E."/>
            <person name="Hirsch C.D."/>
            <person name="Visser B."/>
            <person name="Pretorius Z.A."/>
            <person name="Steffenson B.J."/>
            <person name="Schwessinger B."/>
            <person name="Dodds P.N."/>
            <person name="Figueroa M."/>
        </authorList>
    </citation>
    <scope>NUCLEOTIDE SEQUENCE [LARGE SCALE GENOMIC DNA]</scope>
    <source>
        <strain evidence="3">21-0</strain>
    </source>
</reference>
<dbReference type="Pfam" id="PF05699">
    <property type="entry name" value="Dimer_Tnp_hAT"/>
    <property type="match status" value="1"/>
</dbReference>
<dbReference type="PANTHER" id="PTHR47501:SF5">
    <property type="entry name" value="HAT C-TERMINAL DIMERISATION DOMAIN-CONTAINING PROTEIN"/>
    <property type="match status" value="1"/>
</dbReference>
<dbReference type="AlphaFoldDB" id="A0A5B0PX92"/>
<gene>
    <name evidence="3" type="ORF">PGT21_010418</name>
</gene>
<evidence type="ECO:0000313" key="4">
    <source>
        <dbReference type="Proteomes" id="UP000324748"/>
    </source>
</evidence>
<dbReference type="InterPro" id="IPR012337">
    <property type="entry name" value="RNaseH-like_sf"/>
</dbReference>
<protein>
    <recommendedName>
        <fullName evidence="2">HAT C-terminal dimerisation domain-containing protein</fullName>
    </recommendedName>
</protein>